<evidence type="ECO:0000313" key="1">
    <source>
        <dbReference type="EMBL" id="KAJ1347599.1"/>
    </source>
</evidence>
<name>A0AAD5MH15_PARTN</name>
<reference evidence="1" key="1">
    <citation type="submission" date="2021-06" db="EMBL/GenBank/DDBJ databases">
        <title>Parelaphostrongylus tenuis whole genome reference sequence.</title>
        <authorList>
            <person name="Garwood T.J."/>
            <person name="Larsen P.A."/>
            <person name="Fountain-Jones N.M."/>
            <person name="Garbe J.R."/>
            <person name="Macchietto M.G."/>
            <person name="Kania S.A."/>
            <person name="Gerhold R.W."/>
            <person name="Richards J.E."/>
            <person name="Wolf T.M."/>
        </authorList>
    </citation>
    <scope>NUCLEOTIDE SEQUENCE</scope>
    <source>
        <strain evidence="1">MNPRO001-30</strain>
        <tissue evidence="1">Meninges</tissue>
    </source>
</reference>
<sequence>MALDGSQCGDDKGKLECDEGRWCIELFSKRTTTIFYTTCNPLVKINPSSPHARSSDQLLAHVPVSLSYSNSKVQMSTEPGKGVKNVNKCNILYRAASKLSVSPF</sequence>
<keyword evidence="2" id="KW-1185">Reference proteome</keyword>
<dbReference type="AlphaFoldDB" id="A0AAD5MH15"/>
<proteinExistence type="predicted"/>
<dbReference type="Proteomes" id="UP001196413">
    <property type="component" value="Unassembled WGS sequence"/>
</dbReference>
<accession>A0AAD5MH15</accession>
<dbReference type="EMBL" id="JAHQIW010000353">
    <property type="protein sequence ID" value="KAJ1347599.1"/>
    <property type="molecule type" value="Genomic_DNA"/>
</dbReference>
<comment type="caution">
    <text evidence="1">The sequence shown here is derived from an EMBL/GenBank/DDBJ whole genome shotgun (WGS) entry which is preliminary data.</text>
</comment>
<organism evidence="1 2">
    <name type="scientific">Parelaphostrongylus tenuis</name>
    <name type="common">Meningeal worm</name>
    <dbReference type="NCBI Taxonomy" id="148309"/>
    <lineage>
        <taxon>Eukaryota</taxon>
        <taxon>Metazoa</taxon>
        <taxon>Ecdysozoa</taxon>
        <taxon>Nematoda</taxon>
        <taxon>Chromadorea</taxon>
        <taxon>Rhabditida</taxon>
        <taxon>Rhabditina</taxon>
        <taxon>Rhabditomorpha</taxon>
        <taxon>Strongyloidea</taxon>
        <taxon>Metastrongylidae</taxon>
        <taxon>Parelaphostrongylus</taxon>
    </lineage>
</organism>
<protein>
    <submittedName>
        <fullName evidence="1">Uncharacterized protein</fullName>
    </submittedName>
</protein>
<gene>
    <name evidence="1" type="ORF">KIN20_002697</name>
</gene>
<evidence type="ECO:0000313" key="2">
    <source>
        <dbReference type="Proteomes" id="UP001196413"/>
    </source>
</evidence>